<name>A0AAD3SA68_NEPGR</name>
<dbReference type="PRINTS" id="PR00926">
    <property type="entry name" value="MITOCARRIER"/>
</dbReference>
<comment type="function">
    <text evidence="13">ADP:ATP antiporter that mediates import of ADP into the mitochondrial matrix for ATP synthesis, and export of ATP out to fuel the cell. Cycles between the cytoplasmic-open state (c-state) and the matrix-open state (m-state): operates by the alternating access mechanism with a single substrate-binding site intermittently exposed to either the cytosolic (c-state) or matrix (m-state) side of the inner mitochondrial membrane.</text>
</comment>
<proteinExistence type="inferred from homology"/>
<dbReference type="GO" id="GO:0005471">
    <property type="term" value="F:ATP:ADP antiporter activity"/>
    <property type="evidence" value="ECO:0007669"/>
    <property type="project" value="UniProtKB-UniRule"/>
</dbReference>
<evidence type="ECO:0000256" key="3">
    <source>
        <dbReference type="ARBA" id="ARBA00011245"/>
    </source>
</evidence>
<feature type="repeat" description="Solcar" evidence="14">
    <location>
        <begin position="79"/>
        <end position="141"/>
    </location>
</feature>
<dbReference type="PANTHER" id="PTHR45635">
    <property type="entry name" value="ADP,ATP CARRIER PROTEIN 1-RELATED-RELATED"/>
    <property type="match status" value="1"/>
</dbReference>
<evidence type="ECO:0000256" key="16">
    <source>
        <dbReference type="RuleBase" id="RU368008"/>
    </source>
</evidence>
<dbReference type="Proteomes" id="UP001279734">
    <property type="component" value="Unassembled WGS sequence"/>
</dbReference>
<dbReference type="EMBL" id="BSYO01000007">
    <property type="protein sequence ID" value="GMH07252.1"/>
    <property type="molecule type" value="Genomic_DNA"/>
</dbReference>
<keyword evidence="5" id="KW-0050">Antiport</keyword>
<evidence type="ECO:0000256" key="10">
    <source>
        <dbReference type="ARBA" id="ARBA00023128"/>
    </source>
</evidence>
<evidence type="ECO:0000313" key="18">
    <source>
        <dbReference type="Proteomes" id="UP001279734"/>
    </source>
</evidence>
<evidence type="ECO:0000256" key="9">
    <source>
        <dbReference type="ARBA" id="ARBA00022989"/>
    </source>
</evidence>
<evidence type="ECO:0000256" key="6">
    <source>
        <dbReference type="ARBA" id="ARBA00022692"/>
    </source>
</evidence>
<organism evidence="17 18">
    <name type="scientific">Nepenthes gracilis</name>
    <name type="common">Slender pitcher plant</name>
    <dbReference type="NCBI Taxonomy" id="150966"/>
    <lineage>
        <taxon>Eukaryota</taxon>
        <taxon>Viridiplantae</taxon>
        <taxon>Streptophyta</taxon>
        <taxon>Embryophyta</taxon>
        <taxon>Tracheophyta</taxon>
        <taxon>Spermatophyta</taxon>
        <taxon>Magnoliopsida</taxon>
        <taxon>eudicotyledons</taxon>
        <taxon>Gunneridae</taxon>
        <taxon>Pentapetalae</taxon>
        <taxon>Caryophyllales</taxon>
        <taxon>Nepenthaceae</taxon>
        <taxon>Nepenthes</taxon>
    </lineage>
</organism>
<evidence type="ECO:0000256" key="11">
    <source>
        <dbReference type="ARBA" id="ARBA00023136"/>
    </source>
</evidence>
<keyword evidence="18" id="KW-1185">Reference proteome</keyword>
<comment type="subunit">
    <text evidence="3 16">Monomer.</text>
</comment>
<dbReference type="InterPro" id="IPR002067">
    <property type="entry name" value="MCP"/>
</dbReference>
<dbReference type="SUPFAM" id="SSF103506">
    <property type="entry name" value="Mitochondrial carrier"/>
    <property type="match status" value="1"/>
</dbReference>
<comment type="caution">
    <text evidence="17">The sequence shown here is derived from an EMBL/GenBank/DDBJ whole genome shotgun (WGS) entry which is preliminary data.</text>
</comment>
<keyword evidence="4 15" id="KW-0813">Transport</keyword>
<keyword evidence="7" id="KW-0677">Repeat</keyword>
<comment type="subcellular location">
    <subcellularLocation>
        <location evidence="16">Membrane</location>
        <topology evidence="16">Multi-pass membrane protein</topology>
    </subcellularLocation>
    <subcellularLocation>
        <location evidence="1">Mitochondrion inner membrane</location>
        <topology evidence="1">Multi-pass membrane protein</topology>
    </subcellularLocation>
</comment>
<dbReference type="PRINTS" id="PR00927">
    <property type="entry name" value="ADPTRNSLCASE"/>
</dbReference>
<accession>A0AAD3SA68</accession>
<evidence type="ECO:0000313" key="17">
    <source>
        <dbReference type="EMBL" id="GMH07252.1"/>
    </source>
</evidence>
<dbReference type="GO" id="GO:1990544">
    <property type="term" value="P:mitochondrial ATP transmembrane transport"/>
    <property type="evidence" value="ECO:0007669"/>
    <property type="project" value="InterPro"/>
</dbReference>
<dbReference type="PROSITE" id="PS50920">
    <property type="entry name" value="SOLCAR"/>
    <property type="match status" value="1"/>
</dbReference>
<evidence type="ECO:0000256" key="2">
    <source>
        <dbReference type="ARBA" id="ARBA00006375"/>
    </source>
</evidence>
<keyword evidence="9" id="KW-1133">Transmembrane helix</keyword>
<evidence type="ECO:0000256" key="7">
    <source>
        <dbReference type="ARBA" id="ARBA00022737"/>
    </source>
</evidence>
<reference evidence="17" key="1">
    <citation type="submission" date="2023-05" db="EMBL/GenBank/DDBJ databases">
        <title>Nepenthes gracilis genome sequencing.</title>
        <authorList>
            <person name="Fukushima K."/>
        </authorList>
    </citation>
    <scope>NUCLEOTIDE SEQUENCE</scope>
    <source>
        <strain evidence="17">SING2019-196</strain>
    </source>
</reference>
<dbReference type="GO" id="GO:0005743">
    <property type="term" value="C:mitochondrial inner membrane"/>
    <property type="evidence" value="ECO:0007669"/>
    <property type="project" value="UniProtKB-SubCell"/>
</dbReference>
<comment type="function">
    <text evidence="16">Catalyzes the exchange of ADP and ATP across the membrane.</text>
</comment>
<dbReference type="AlphaFoldDB" id="A0AAD3SA68"/>
<evidence type="ECO:0000256" key="4">
    <source>
        <dbReference type="ARBA" id="ARBA00022448"/>
    </source>
</evidence>
<dbReference type="Pfam" id="PF00153">
    <property type="entry name" value="Mito_carr"/>
    <property type="match status" value="1"/>
</dbReference>
<dbReference type="GO" id="GO:0140021">
    <property type="term" value="P:mitochondrial ADP transmembrane transport"/>
    <property type="evidence" value="ECO:0007669"/>
    <property type="project" value="InterPro"/>
</dbReference>
<evidence type="ECO:0000256" key="14">
    <source>
        <dbReference type="PROSITE-ProRule" id="PRU00282"/>
    </source>
</evidence>
<gene>
    <name evidence="17" type="ORF">Nepgr_009092</name>
</gene>
<evidence type="ECO:0000256" key="13">
    <source>
        <dbReference type="ARBA" id="ARBA00045250"/>
    </source>
</evidence>
<comment type="catalytic activity">
    <reaction evidence="12">
        <text>ADP(in) + ATP(out) = ADP(out) + ATP(in)</text>
        <dbReference type="Rhea" id="RHEA:34999"/>
        <dbReference type="ChEBI" id="CHEBI:30616"/>
        <dbReference type="ChEBI" id="CHEBI:456216"/>
    </reaction>
    <physiologicalReaction direction="left-to-right" evidence="12">
        <dbReference type="Rhea" id="RHEA:35000"/>
    </physiologicalReaction>
</comment>
<dbReference type="PANTHER" id="PTHR45635:SF14">
    <property type="entry name" value="ADP_ATP TRANSLOCASE"/>
    <property type="match status" value="1"/>
</dbReference>
<dbReference type="InterPro" id="IPR002113">
    <property type="entry name" value="ADT_euk_type"/>
</dbReference>
<keyword evidence="11 14" id="KW-0472">Membrane</keyword>
<evidence type="ECO:0000256" key="5">
    <source>
        <dbReference type="ARBA" id="ARBA00022449"/>
    </source>
</evidence>
<keyword evidence="10" id="KW-0496">Mitochondrion</keyword>
<evidence type="ECO:0000256" key="1">
    <source>
        <dbReference type="ARBA" id="ARBA00004448"/>
    </source>
</evidence>
<evidence type="ECO:0000256" key="15">
    <source>
        <dbReference type="RuleBase" id="RU000488"/>
    </source>
</evidence>
<keyword evidence="8" id="KW-0999">Mitochondrion inner membrane</keyword>
<dbReference type="InterPro" id="IPR018108">
    <property type="entry name" value="MCP_transmembrane"/>
</dbReference>
<protein>
    <recommendedName>
        <fullName evidence="16">ADP/ATP translocase</fullName>
    </recommendedName>
    <alternativeName>
        <fullName evidence="16">ADP,ATP carrier protein</fullName>
    </alternativeName>
</protein>
<evidence type="ECO:0000256" key="8">
    <source>
        <dbReference type="ARBA" id="ARBA00022792"/>
    </source>
</evidence>
<keyword evidence="6 14" id="KW-0812">Transmembrane</keyword>
<sequence>MVSNMGDGSRHPSILLKMHGQSSLIFHLLPNLRARSSSLFNLCSVYVNGGLQNFVPSTYQGTGLAVASPVLVRAPAEKGNFMVDFLMGGVSAAVSKTAAAPIERVKLLIQNQDEMIKAGRLSEPYKGIGDYFARTMKDVLG</sequence>
<dbReference type="Gene3D" id="1.50.40.10">
    <property type="entry name" value="Mitochondrial carrier domain"/>
    <property type="match status" value="1"/>
</dbReference>
<evidence type="ECO:0000256" key="12">
    <source>
        <dbReference type="ARBA" id="ARBA00024143"/>
    </source>
</evidence>
<dbReference type="InterPro" id="IPR023395">
    <property type="entry name" value="MCP_dom_sf"/>
</dbReference>
<comment type="similarity">
    <text evidence="2 15">Belongs to the mitochondrial carrier (TC 2.A.29) family.</text>
</comment>